<dbReference type="GO" id="GO:0003700">
    <property type="term" value="F:DNA-binding transcription factor activity"/>
    <property type="evidence" value="ECO:0007669"/>
    <property type="project" value="TreeGrafter"/>
</dbReference>
<dbReference type="RefSeq" id="WP_184263510.1">
    <property type="nucleotide sequence ID" value="NZ_JACIIX010000007.1"/>
</dbReference>
<dbReference type="CDD" id="cd00038">
    <property type="entry name" value="CAP_ED"/>
    <property type="match status" value="1"/>
</dbReference>
<dbReference type="Proteomes" id="UP000544872">
    <property type="component" value="Unassembled WGS sequence"/>
</dbReference>
<feature type="region of interest" description="Disordered" evidence="1">
    <location>
        <begin position="601"/>
        <end position="633"/>
    </location>
</feature>
<proteinExistence type="predicted"/>
<dbReference type="InterPro" id="IPR018490">
    <property type="entry name" value="cNMP-bd_dom_sf"/>
</dbReference>
<dbReference type="PANTHER" id="PTHR24567">
    <property type="entry name" value="CRP FAMILY TRANSCRIPTIONAL REGULATORY PROTEIN"/>
    <property type="match status" value="1"/>
</dbReference>
<dbReference type="GO" id="GO:0005829">
    <property type="term" value="C:cytosol"/>
    <property type="evidence" value="ECO:0007669"/>
    <property type="project" value="TreeGrafter"/>
</dbReference>
<feature type="region of interest" description="Disordered" evidence="1">
    <location>
        <begin position="116"/>
        <end position="160"/>
    </location>
</feature>
<evidence type="ECO:0000313" key="3">
    <source>
        <dbReference type="EMBL" id="MBB6210680.1"/>
    </source>
</evidence>
<dbReference type="InterPro" id="IPR014710">
    <property type="entry name" value="RmlC-like_jellyroll"/>
</dbReference>
<dbReference type="Pfam" id="PF00027">
    <property type="entry name" value="cNMP_binding"/>
    <property type="match status" value="1"/>
</dbReference>
<dbReference type="PROSITE" id="PS50042">
    <property type="entry name" value="CNMP_BINDING_3"/>
    <property type="match status" value="1"/>
</dbReference>
<protein>
    <submittedName>
        <fullName evidence="3">Tetratricopeptide (TPR) repeat protein</fullName>
    </submittedName>
</protein>
<dbReference type="EMBL" id="JACIIX010000007">
    <property type="protein sequence ID" value="MBB6210680.1"/>
    <property type="molecule type" value="Genomic_DNA"/>
</dbReference>
<accession>A0A7W9ZGA1</accession>
<gene>
    <name evidence="3" type="ORF">FHS48_002105</name>
</gene>
<dbReference type="PANTHER" id="PTHR24567:SF74">
    <property type="entry name" value="HTH-TYPE TRANSCRIPTIONAL REGULATOR ARCR"/>
    <property type="match status" value="1"/>
</dbReference>
<reference evidence="3 4" key="1">
    <citation type="submission" date="2020-08" db="EMBL/GenBank/DDBJ databases">
        <title>Genomic Encyclopedia of Type Strains, Phase IV (KMG-IV): sequencing the most valuable type-strain genomes for metagenomic binning, comparative biology and taxonomic classification.</title>
        <authorList>
            <person name="Goeker M."/>
        </authorList>
    </citation>
    <scope>NUCLEOTIDE SEQUENCE [LARGE SCALE GENOMIC DNA]</scope>
    <source>
        <strain evidence="3 4">DSM 11590</strain>
    </source>
</reference>
<feature type="domain" description="Cyclic nucleotide-binding" evidence="2">
    <location>
        <begin position="1"/>
        <end position="107"/>
    </location>
</feature>
<evidence type="ECO:0000256" key="1">
    <source>
        <dbReference type="SAM" id="MobiDB-lite"/>
    </source>
</evidence>
<comment type="caution">
    <text evidence="3">The sequence shown here is derived from an EMBL/GenBank/DDBJ whole genome shotgun (WGS) entry which is preliminary data.</text>
</comment>
<feature type="compositionally biased region" description="Acidic residues" evidence="1">
    <location>
        <begin position="623"/>
        <end position="633"/>
    </location>
</feature>
<dbReference type="InterPro" id="IPR050397">
    <property type="entry name" value="Env_Response_Regulators"/>
</dbReference>
<sequence>MRTETRQYEAGAVIFREGEDSDAAFMIESGRVELLKGGRGGVQVQVGELANGDLFGETGVLDNGPRNVMARALTDVIVRVIPRSEFLRAIQDDPATALKVMTRLARRQRDADERLAAGGAETSAPLTAKTGTARPATPGTALVTAPLKDPPPIPPRPMITPGPAMARRAGLLGRLMDAIAPGAATKLVKKRPPVVAVTPLSLEAQYDQRPFLITQLNALDGIEVRPTTAPLFTANDPVPDFNSTSLHAKARALQAEEKADVLIWGGEDAEGRTITLFFSNGQPPMYDRLGGLPPDQPLVVPADFDESWAPLLRACVAVALGDETGLVATLAAEAQDRVSTPHPTLSMEEGAMTMAVYGYLAVTIAGHSRRGDWLERAVTAWRDALACLPNANDRRASRLSMALGMVLQGQGEKHADEQVLLEAVKTYRDGLKGVNRDTDPRLWGQLQYRLGGSLFRLDLLTGDEEALRESLVRFREATAVVSRADDPWRWSELTHAIAQAMQVWGDHHKSLDILAKATDLCRAALEVRTAETAPHLYAATRNNMGSALFLMAKHSNDPEYMRLAAVAFRDALAVHRATGAGGALYKTIERNLSRAEELLRREDTRPVAQPSWAAESPYRVSMQEEDDPGMIRL</sequence>
<evidence type="ECO:0000259" key="2">
    <source>
        <dbReference type="PROSITE" id="PS50042"/>
    </source>
</evidence>
<name>A0A7W9ZGA1_NOVIT</name>
<keyword evidence="4" id="KW-1185">Reference proteome</keyword>
<dbReference type="InterPro" id="IPR000595">
    <property type="entry name" value="cNMP-bd_dom"/>
</dbReference>
<evidence type="ECO:0000313" key="4">
    <source>
        <dbReference type="Proteomes" id="UP000544872"/>
    </source>
</evidence>
<dbReference type="InterPro" id="IPR011990">
    <property type="entry name" value="TPR-like_helical_dom_sf"/>
</dbReference>
<organism evidence="3 4">
    <name type="scientific">Novispirillum itersonii</name>
    <name type="common">Aquaspirillum itersonii</name>
    <dbReference type="NCBI Taxonomy" id="189"/>
    <lineage>
        <taxon>Bacteria</taxon>
        <taxon>Pseudomonadati</taxon>
        <taxon>Pseudomonadota</taxon>
        <taxon>Alphaproteobacteria</taxon>
        <taxon>Rhodospirillales</taxon>
        <taxon>Novispirillaceae</taxon>
        <taxon>Novispirillum</taxon>
    </lineage>
</organism>
<feature type="compositionally biased region" description="Pro residues" evidence="1">
    <location>
        <begin position="148"/>
        <end position="160"/>
    </location>
</feature>
<dbReference type="SUPFAM" id="SSF51206">
    <property type="entry name" value="cAMP-binding domain-like"/>
    <property type="match status" value="1"/>
</dbReference>
<dbReference type="Gene3D" id="2.60.120.10">
    <property type="entry name" value="Jelly Rolls"/>
    <property type="match status" value="1"/>
</dbReference>
<dbReference type="Gene3D" id="1.25.40.10">
    <property type="entry name" value="Tetratricopeptide repeat domain"/>
    <property type="match status" value="1"/>
</dbReference>
<dbReference type="AlphaFoldDB" id="A0A7W9ZGA1"/>
<feature type="compositionally biased region" description="Low complexity" evidence="1">
    <location>
        <begin position="127"/>
        <end position="141"/>
    </location>
</feature>
<dbReference type="SMART" id="SM00100">
    <property type="entry name" value="cNMP"/>
    <property type="match status" value="1"/>
</dbReference>